<dbReference type="GO" id="GO:0032259">
    <property type="term" value="P:methylation"/>
    <property type="evidence" value="ECO:0007669"/>
    <property type="project" value="UniProtKB-KW"/>
</dbReference>
<evidence type="ECO:0000313" key="7">
    <source>
        <dbReference type="EMBL" id="KRK19037.1"/>
    </source>
</evidence>
<evidence type="ECO:0000256" key="5">
    <source>
        <dbReference type="ARBA" id="ARBA00022691"/>
    </source>
</evidence>
<keyword evidence="3 7" id="KW-0489">Methyltransferase</keyword>
<comment type="caution">
    <text evidence="7">The sequence shown here is derived from an EMBL/GenBank/DDBJ whole genome shotgun (WGS) entry which is preliminary data.</text>
</comment>
<evidence type="ECO:0000256" key="3">
    <source>
        <dbReference type="ARBA" id="ARBA00022603"/>
    </source>
</evidence>
<comment type="pathway">
    <text evidence="1">Cofactor biosynthesis; adenosylcobalamin biosynthesis.</text>
</comment>
<proteinExistence type="predicted"/>
<organism evidence="7 8">
    <name type="scientific">Loigolactobacillus coryniformis subsp. coryniformis KCTC 3167 = DSM 20001</name>
    <dbReference type="NCBI Taxonomy" id="913848"/>
    <lineage>
        <taxon>Bacteria</taxon>
        <taxon>Bacillati</taxon>
        <taxon>Bacillota</taxon>
        <taxon>Bacilli</taxon>
        <taxon>Lactobacillales</taxon>
        <taxon>Lactobacillaceae</taxon>
        <taxon>Loigolactobacillus</taxon>
    </lineage>
</organism>
<dbReference type="eggNOG" id="COG2241">
    <property type="taxonomic scope" value="Bacteria"/>
</dbReference>
<dbReference type="SUPFAM" id="SSF53790">
    <property type="entry name" value="Tetrapyrrole methylase"/>
    <property type="match status" value="1"/>
</dbReference>
<keyword evidence="5" id="KW-0949">S-adenosyl-L-methionine</keyword>
<evidence type="ECO:0000259" key="6">
    <source>
        <dbReference type="Pfam" id="PF00590"/>
    </source>
</evidence>
<dbReference type="InterPro" id="IPR050714">
    <property type="entry name" value="Cobalamin_biosynth_MTase"/>
</dbReference>
<evidence type="ECO:0000256" key="1">
    <source>
        <dbReference type="ARBA" id="ARBA00004953"/>
    </source>
</evidence>
<dbReference type="PANTHER" id="PTHR43182">
    <property type="entry name" value="COBALT-PRECORRIN-6B C(15)-METHYLTRANSFERASE (DECARBOXYLATING)"/>
    <property type="match status" value="1"/>
</dbReference>
<dbReference type="InterPro" id="IPR012818">
    <property type="entry name" value="CbiE"/>
</dbReference>
<keyword evidence="2" id="KW-0169">Cobalamin biosynthesis</keyword>
<dbReference type="Proteomes" id="UP000051181">
    <property type="component" value="Unassembled WGS sequence"/>
</dbReference>
<dbReference type="InterPro" id="IPR035996">
    <property type="entry name" value="4pyrrol_Methylase_sf"/>
</dbReference>
<reference evidence="7 8" key="1">
    <citation type="journal article" date="2015" name="Genome Announc.">
        <title>Expanding the biotechnology potential of lactobacilli through comparative genomics of 213 strains and associated genera.</title>
        <authorList>
            <person name="Sun Z."/>
            <person name="Harris H.M."/>
            <person name="McCann A."/>
            <person name="Guo C."/>
            <person name="Argimon S."/>
            <person name="Zhang W."/>
            <person name="Yang X."/>
            <person name="Jeffery I.B."/>
            <person name="Cooney J.C."/>
            <person name="Kagawa T.F."/>
            <person name="Liu W."/>
            <person name="Song Y."/>
            <person name="Salvetti E."/>
            <person name="Wrobel A."/>
            <person name="Rasinkangas P."/>
            <person name="Parkhill J."/>
            <person name="Rea M.C."/>
            <person name="O'Sullivan O."/>
            <person name="Ritari J."/>
            <person name="Douillard F.P."/>
            <person name="Paul Ross R."/>
            <person name="Yang R."/>
            <person name="Briner A.E."/>
            <person name="Felis G.E."/>
            <person name="de Vos W.M."/>
            <person name="Barrangou R."/>
            <person name="Klaenhammer T.R."/>
            <person name="Caufield P.W."/>
            <person name="Cui Y."/>
            <person name="Zhang H."/>
            <person name="O'Toole P.W."/>
        </authorList>
    </citation>
    <scope>NUCLEOTIDE SEQUENCE [LARGE SCALE GENOMIC DNA]</scope>
    <source>
        <strain evidence="7 8">DSM 20001</strain>
    </source>
</reference>
<sequence>MAMINIVGIGPGAAKLMVAEVATVVARAEVVVGSQRQLALFDLPAAKRYVLPKLSELKVFLQNNQQREIAVLASGDPLLYGIGNWALHQFPREQIHIVPGISAIQYCFHQIGLPMNDSYLTSSHGRVPDFDFLLQHQTVAMVTDTQIGPYQIAQEVLQRGQQRLMYIGEMLSYPEEKITCLPADQVVKREYALNVVVITNA</sequence>
<dbReference type="GO" id="GO:0008276">
    <property type="term" value="F:protein methyltransferase activity"/>
    <property type="evidence" value="ECO:0007669"/>
    <property type="project" value="InterPro"/>
</dbReference>
<dbReference type="CDD" id="cd11644">
    <property type="entry name" value="Precorrin-6Y-MT"/>
    <property type="match status" value="1"/>
</dbReference>
<evidence type="ECO:0000256" key="2">
    <source>
        <dbReference type="ARBA" id="ARBA00022573"/>
    </source>
</evidence>
<dbReference type="Pfam" id="PF00590">
    <property type="entry name" value="TP_methylase"/>
    <property type="match status" value="1"/>
</dbReference>
<dbReference type="NCBIfam" id="NF004456">
    <property type="entry name" value="PRK05787.1-4"/>
    <property type="match status" value="1"/>
</dbReference>
<evidence type="ECO:0000313" key="8">
    <source>
        <dbReference type="Proteomes" id="UP000051181"/>
    </source>
</evidence>
<dbReference type="NCBIfam" id="TIGR02467">
    <property type="entry name" value="CbiE"/>
    <property type="match status" value="1"/>
</dbReference>
<protein>
    <submittedName>
        <fullName evidence="7">Cobalt-precorrin-6Y C(5)-methyltransferase</fullName>
    </submittedName>
</protein>
<gene>
    <name evidence="7" type="ORF">FD22_GL001481</name>
</gene>
<dbReference type="GO" id="GO:0009236">
    <property type="term" value="P:cobalamin biosynthetic process"/>
    <property type="evidence" value="ECO:0007669"/>
    <property type="project" value="UniProtKB-UniPathway"/>
</dbReference>
<evidence type="ECO:0000256" key="4">
    <source>
        <dbReference type="ARBA" id="ARBA00022679"/>
    </source>
</evidence>
<dbReference type="Gene3D" id="3.40.1010.10">
    <property type="entry name" value="Cobalt-precorrin-4 Transmethylase, Domain 1"/>
    <property type="match status" value="1"/>
</dbReference>
<dbReference type="UniPathway" id="UPA00148"/>
<dbReference type="AlphaFoldDB" id="A0A0R1FBP5"/>
<feature type="domain" description="Tetrapyrrole methylase" evidence="6">
    <location>
        <begin position="3"/>
        <end position="180"/>
    </location>
</feature>
<dbReference type="EMBL" id="AZCN01000004">
    <property type="protein sequence ID" value="KRK19037.1"/>
    <property type="molecule type" value="Genomic_DNA"/>
</dbReference>
<keyword evidence="4 7" id="KW-0808">Transferase</keyword>
<dbReference type="PANTHER" id="PTHR43182:SF1">
    <property type="entry name" value="COBALT-PRECORRIN-7 C(5)-METHYLTRANSFERASE"/>
    <property type="match status" value="1"/>
</dbReference>
<dbReference type="InterPro" id="IPR014777">
    <property type="entry name" value="4pyrrole_Mease_sub1"/>
</dbReference>
<accession>A0A0R1FBP5</accession>
<dbReference type="PATRIC" id="fig|913848.6.peg.1520"/>
<name>A0A0R1FBP5_9LACO</name>
<dbReference type="InterPro" id="IPR000878">
    <property type="entry name" value="4pyrrol_Mease"/>
</dbReference>